<dbReference type="Proteomes" id="UP000501122">
    <property type="component" value="Chromosome"/>
</dbReference>
<dbReference type="Gene3D" id="2.60.40.10">
    <property type="entry name" value="Immunoglobulins"/>
    <property type="match status" value="1"/>
</dbReference>
<dbReference type="EMBL" id="CP047363">
    <property type="protein sequence ID" value="QIH79355.1"/>
    <property type="molecule type" value="Genomic_DNA"/>
</dbReference>
<feature type="compositionally biased region" description="Low complexity" evidence="2">
    <location>
        <begin position="166"/>
        <end position="349"/>
    </location>
</feature>
<evidence type="ECO:0000313" key="4">
    <source>
        <dbReference type="Proteomes" id="UP000501122"/>
    </source>
</evidence>
<evidence type="ECO:0000256" key="1">
    <source>
        <dbReference type="ARBA" id="ARBA00022729"/>
    </source>
</evidence>
<sequence>MNKPWKIDNKVSYSIRKRTTGAISMLLSSVILFGHTLNGEAAEMVTQNVTNETAATNVIAVIHTIDGFLSFDNDRNGTSDIMLPNIKIDLIQNGYVLESTYTDSNGYFTFDNLTSGEYVLKINDIVIPGEDPNQIDWSTRTITVKVIADDAKLIRNHIILKKRPTTEVPTTEVPTTEVPTTEVPTTEVPTTETPTTEVPTTEVPTTETPSTEEPTTETPTTEVPTTETPTTEEPTTETPSTEEPTTETPSTEEPTTETPSTEEPTTETPSTETPTTEVPTTEVPTTETPSTEEPTTETPTTEVPTTEVPTTEVPTTETPTTETPSTEEPTTETPTTEEPTTETPSTEVPVLEDPTIEDPTIEDIISHTDGNEEQDTEDAIVTINRPDENIIINPSITEILTEDNEDTYTRSIPSRPDVIVRGRNDNDLIERSVIFSDTNERYIEHTIEATKSMKDKETKYTSKNVRSNKGDKSDQREIIANNNDDKKSKIPLRDIKKQQLEVVVNDQLSSGDLRGLTSFASNLGGLMLVK</sequence>
<dbReference type="AlphaFoldDB" id="A0AAE6X4D5"/>
<accession>A0AAE6X4D5</accession>
<keyword evidence="1" id="KW-0732">Signal</keyword>
<name>A0AAE6X4D5_9STAP</name>
<dbReference type="NCBIfam" id="TIGR01168">
    <property type="entry name" value="YSIRK_signal"/>
    <property type="match status" value="1"/>
</dbReference>
<proteinExistence type="predicted"/>
<reference evidence="3" key="1">
    <citation type="journal article" date="2020" name="Antimicrob. Agents Chemother.">
        <title>The novel macrolide resistance genes mef(D), msr(F) and msr(H) are present on resistance islands in Macrococcus canis, Macrococcus caseolyticus and Staphylococcus aureus.</title>
        <authorList>
            <person name="Schwendener S."/>
            <person name="Dona V."/>
            <person name="Perreten V."/>
        </authorList>
    </citation>
    <scope>NUCLEOTIDE SEQUENCE</scope>
    <source>
        <strain evidence="3">Epi0076A</strain>
    </source>
</reference>
<protein>
    <submittedName>
        <fullName evidence="3">YSIRK-type signal peptide-containing protein</fullName>
    </submittedName>
</protein>
<evidence type="ECO:0000313" key="3">
    <source>
        <dbReference type="EMBL" id="QIH79355.1"/>
    </source>
</evidence>
<dbReference type="InterPro" id="IPR005877">
    <property type="entry name" value="YSIRK_signal_dom"/>
</dbReference>
<evidence type="ECO:0000256" key="2">
    <source>
        <dbReference type="SAM" id="MobiDB-lite"/>
    </source>
</evidence>
<dbReference type="PANTHER" id="PTHR35383:SF1">
    <property type="entry name" value="MUCIN 12EA-RELATED"/>
    <property type="match status" value="1"/>
</dbReference>
<dbReference type="SUPFAM" id="SSF49478">
    <property type="entry name" value="Cna protein B-type domain"/>
    <property type="match status" value="1"/>
</dbReference>
<gene>
    <name evidence="3" type="ORF">GTN30_11975</name>
</gene>
<feature type="region of interest" description="Disordered" evidence="2">
    <location>
        <begin position="165"/>
        <end position="377"/>
    </location>
</feature>
<dbReference type="PANTHER" id="PTHR35383">
    <property type="entry name" value="MUCIN 12EA-RELATED"/>
    <property type="match status" value="1"/>
</dbReference>
<organism evidence="3 4">
    <name type="scientific">Macrococcoides canis</name>
    <dbReference type="NCBI Taxonomy" id="1855823"/>
    <lineage>
        <taxon>Bacteria</taxon>
        <taxon>Bacillati</taxon>
        <taxon>Bacillota</taxon>
        <taxon>Bacilli</taxon>
        <taxon>Bacillales</taxon>
        <taxon>Staphylococcaceae</taxon>
        <taxon>Macrococcoides</taxon>
    </lineage>
</organism>
<dbReference type="InterPro" id="IPR013783">
    <property type="entry name" value="Ig-like_fold"/>
</dbReference>
<dbReference type="RefSeq" id="WP_164953967.1">
    <property type="nucleotide sequence ID" value="NZ_CP047363.1"/>
</dbReference>